<proteinExistence type="predicted"/>
<sequence>MGTLDAKVGNLVGEVRVLGKRIDRIQAQVMELLTHLIGRHPNAG</sequence>
<evidence type="ECO:0000313" key="1">
    <source>
        <dbReference type="EMBL" id="MBP2056724.1"/>
    </source>
</evidence>
<dbReference type="EMBL" id="JAGGLP010000059">
    <property type="protein sequence ID" value="MBP2056724.1"/>
    <property type="molecule type" value="Genomic_DNA"/>
</dbReference>
<gene>
    <name evidence="1" type="ORF">J2Z21_009743</name>
</gene>
<dbReference type="RefSeq" id="WP_257785106.1">
    <property type="nucleotide sequence ID" value="NZ_CP016279.1"/>
</dbReference>
<evidence type="ECO:0000313" key="2">
    <source>
        <dbReference type="Proteomes" id="UP001519309"/>
    </source>
</evidence>
<reference evidence="1 2" key="1">
    <citation type="submission" date="2021-03" db="EMBL/GenBank/DDBJ databases">
        <title>Genomic Encyclopedia of Type Strains, Phase IV (KMG-IV): sequencing the most valuable type-strain genomes for metagenomic binning, comparative biology and taxonomic classification.</title>
        <authorList>
            <person name="Goeker M."/>
        </authorList>
    </citation>
    <scope>NUCLEOTIDE SEQUENCE [LARGE SCALE GENOMIC DNA]</scope>
    <source>
        <strain evidence="1 2">DSM 40499</strain>
    </source>
</reference>
<protein>
    <recommendedName>
        <fullName evidence="3">Transposase</fullName>
    </recommendedName>
</protein>
<evidence type="ECO:0008006" key="3">
    <source>
        <dbReference type="Google" id="ProtNLM"/>
    </source>
</evidence>
<organism evidence="1 2">
    <name type="scientific">Streptomyces griseochromogenes</name>
    <dbReference type="NCBI Taxonomy" id="68214"/>
    <lineage>
        <taxon>Bacteria</taxon>
        <taxon>Bacillati</taxon>
        <taxon>Actinomycetota</taxon>
        <taxon>Actinomycetes</taxon>
        <taxon>Kitasatosporales</taxon>
        <taxon>Streptomycetaceae</taxon>
        <taxon>Streptomyces</taxon>
    </lineage>
</organism>
<name>A0ABS4MAM0_9ACTN</name>
<keyword evidence="2" id="KW-1185">Reference proteome</keyword>
<dbReference type="Proteomes" id="UP001519309">
    <property type="component" value="Unassembled WGS sequence"/>
</dbReference>
<accession>A0ABS4MAM0</accession>
<comment type="caution">
    <text evidence="1">The sequence shown here is derived from an EMBL/GenBank/DDBJ whole genome shotgun (WGS) entry which is preliminary data.</text>
</comment>